<dbReference type="Proteomes" id="UP000069272">
    <property type="component" value="Chromosome 3R"/>
</dbReference>
<protein>
    <submittedName>
        <fullName evidence="1">Uncharacterized protein</fullName>
    </submittedName>
</protein>
<proteinExistence type="predicted"/>
<dbReference type="VEuPathDB" id="VectorBase:AALB014665"/>
<dbReference type="AlphaFoldDB" id="A0A182FYH5"/>
<organism evidence="1 2">
    <name type="scientific">Anopheles albimanus</name>
    <name type="common">New world malaria mosquito</name>
    <dbReference type="NCBI Taxonomy" id="7167"/>
    <lineage>
        <taxon>Eukaryota</taxon>
        <taxon>Metazoa</taxon>
        <taxon>Ecdysozoa</taxon>
        <taxon>Arthropoda</taxon>
        <taxon>Hexapoda</taxon>
        <taxon>Insecta</taxon>
        <taxon>Pterygota</taxon>
        <taxon>Neoptera</taxon>
        <taxon>Endopterygota</taxon>
        <taxon>Diptera</taxon>
        <taxon>Nematocera</taxon>
        <taxon>Culicoidea</taxon>
        <taxon>Culicidae</taxon>
        <taxon>Anophelinae</taxon>
        <taxon>Anopheles</taxon>
    </lineage>
</organism>
<sequence length="78" mass="8788">MKHIALFAVTTSVLLFINCFHTSHSAPAQLEQQGKPVTTVEHHSLIDVPTKCPQGYRLSKNKCVQIKPKRIVPVKNQR</sequence>
<evidence type="ECO:0000313" key="2">
    <source>
        <dbReference type="Proteomes" id="UP000069272"/>
    </source>
</evidence>
<reference evidence="1" key="2">
    <citation type="submission" date="2022-08" db="UniProtKB">
        <authorList>
            <consortium name="EnsemblMetazoa"/>
        </authorList>
    </citation>
    <scope>IDENTIFICATION</scope>
    <source>
        <strain evidence="1">STECLA/ALBI9_A</strain>
    </source>
</reference>
<name>A0A182FYH5_ANOAL</name>
<accession>A0A182FYH5</accession>
<dbReference type="EnsemblMetazoa" id="AALB014665-RA">
    <property type="protein sequence ID" value="AALB014665-PA"/>
    <property type="gene ID" value="AALB014665"/>
</dbReference>
<evidence type="ECO:0000313" key="1">
    <source>
        <dbReference type="EnsemblMetazoa" id="AALB014665-PA"/>
    </source>
</evidence>
<keyword evidence="2" id="KW-1185">Reference proteome</keyword>
<reference evidence="1 2" key="1">
    <citation type="journal article" date="2017" name="G3 (Bethesda)">
        <title>The Physical Genome Mapping of Anopheles albimanus Corrected Scaffold Misassemblies and Identified Interarm Rearrangements in Genus Anopheles.</title>
        <authorList>
            <person name="Artemov G.N."/>
            <person name="Peery A.N."/>
            <person name="Jiang X."/>
            <person name="Tu Z."/>
            <person name="Stegniy V.N."/>
            <person name="Sharakhova M.V."/>
            <person name="Sharakhov I.V."/>
        </authorList>
    </citation>
    <scope>NUCLEOTIDE SEQUENCE [LARGE SCALE GENOMIC DNA]</scope>
    <source>
        <strain evidence="1 2">ALBI9_A</strain>
    </source>
</reference>